<dbReference type="OrthoDB" id="103819at2759"/>
<keyword evidence="12" id="KW-0325">Glycoprotein</keyword>
<evidence type="ECO:0000313" key="17">
    <source>
        <dbReference type="EMBL" id="PHT33472.1"/>
    </source>
</evidence>
<feature type="compositionally biased region" description="Polar residues" evidence="15">
    <location>
        <begin position="299"/>
        <end position="312"/>
    </location>
</feature>
<reference evidence="18" key="2">
    <citation type="journal article" date="2017" name="J. Anim. Genet.">
        <title>Multiple reference genome sequences of hot pepper reveal the massive evolution of plant disease resistance genes by retroduplication.</title>
        <authorList>
            <person name="Kim S."/>
            <person name="Park J."/>
            <person name="Yeom S.-I."/>
            <person name="Kim Y.-M."/>
            <person name="Seo E."/>
            <person name="Kim K.-T."/>
            <person name="Kim M.-S."/>
            <person name="Lee J.M."/>
            <person name="Cheong K."/>
            <person name="Shin H.-S."/>
            <person name="Kim S.-B."/>
            <person name="Han K."/>
            <person name="Lee J."/>
            <person name="Park M."/>
            <person name="Lee H.-A."/>
            <person name="Lee H.-Y."/>
            <person name="Lee Y."/>
            <person name="Oh S."/>
            <person name="Lee J.H."/>
            <person name="Choi E."/>
            <person name="Choi E."/>
            <person name="Lee S.E."/>
            <person name="Jeon J."/>
            <person name="Kim H."/>
            <person name="Choi G."/>
            <person name="Song H."/>
            <person name="Lee J."/>
            <person name="Lee S.-C."/>
            <person name="Kwon J.-K."/>
            <person name="Lee H.-Y."/>
            <person name="Koo N."/>
            <person name="Hong Y."/>
            <person name="Kim R.W."/>
            <person name="Kang W.-H."/>
            <person name="Huh J.H."/>
            <person name="Kang B.-C."/>
            <person name="Yang T.-J."/>
            <person name="Lee Y.-H."/>
            <person name="Bennetzen J.L."/>
            <person name="Choi D."/>
        </authorList>
    </citation>
    <scope>NUCLEOTIDE SEQUENCE [LARGE SCALE GENOMIC DNA]</scope>
    <source>
        <strain evidence="18">cv. PBC81</strain>
    </source>
</reference>
<dbReference type="InterPro" id="IPR008271">
    <property type="entry name" value="Ser/Thr_kinase_AS"/>
</dbReference>
<dbReference type="SMART" id="SM00220">
    <property type="entry name" value="S_TKc"/>
    <property type="match status" value="1"/>
</dbReference>
<dbReference type="STRING" id="33114.A0A2G2VKG3"/>
<keyword evidence="9" id="KW-0067">ATP-binding</keyword>
<organism evidence="17 18">
    <name type="scientific">Capsicum baccatum</name>
    <name type="common">Peruvian pepper</name>
    <dbReference type="NCBI Taxonomy" id="33114"/>
    <lineage>
        <taxon>Eukaryota</taxon>
        <taxon>Viridiplantae</taxon>
        <taxon>Streptophyta</taxon>
        <taxon>Embryophyta</taxon>
        <taxon>Tracheophyta</taxon>
        <taxon>Spermatophyta</taxon>
        <taxon>Magnoliopsida</taxon>
        <taxon>eudicotyledons</taxon>
        <taxon>Gunneridae</taxon>
        <taxon>Pentapetalae</taxon>
        <taxon>asterids</taxon>
        <taxon>lamiids</taxon>
        <taxon>Solanales</taxon>
        <taxon>Solanaceae</taxon>
        <taxon>Solanoideae</taxon>
        <taxon>Capsiceae</taxon>
        <taxon>Capsicum</taxon>
    </lineage>
</organism>
<keyword evidence="4" id="KW-0808">Transferase</keyword>
<evidence type="ECO:0000256" key="14">
    <source>
        <dbReference type="ARBA" id="ARBA00048679"/>
    </source>
</evidence>
<dbReference type="SUPFAM" id="SSF56112">
    <property type="entry name" value="Protein kinase-like (PK-like)"/>
    <property type="match status" value="1"/>
</dbReference>
<evidence type="ECO:0000256" key="13">
    <source>
        <dbReference type="ARBA" id="ARBA00047899"/>
    </source>
</evidence>
<evidence type="ECO:0000256" key="4">
    <source>
        <dbReference type="ARBA" id="ARBA00022679"/>
    </source>
</evidence>
<evidence type="ECO:0000256" key="8">
    <source>
        <dbReference type="ARBA" id="ARBA00022777"/>
    </source>
</evidence>
<comment type="subcellular location">
    <subcellularLocation>
        <location evidence="1">Membrane</location>
        <topology evidence="1">Single-pass type I membrane protein</topology>
    </subcellularLocation>
</comment>
<evidence type="ECO:0000256" key="12">
    <source>
        <dbReference type="ARBA" id="ARBA00023180"/>
    </source>
</evidence>
<keyword evidence="3" id="KW-0723">Serine/threonine-protein kinase</keyword>
<keyword evidence="5" id="KW-0812">Transmembrane</keyword>
<evidence type="ECO:0000313" key="18">
    <source>
        <dbReference type="Proteomes" id="UP000224567"/>
    </source>
</evidence>
<evidence type="ECO:0000256" key="1">
    <source>
        <dbReference type="ARBA" id="ARBA00004479"/>
    </source>
</evidence>
<evidence type="ECO:0000256" key="11">
    <source>
        <dbReference type="ARBA" id="ARBA00023136"/>
    </source>
</evidence>
<keyword evidence="8" id="KW-0418">Kinase</keyword>
<keyword evidence="7" id="KW-0547">Nucleotide-binding</keyword>
<evidence type="ECO:0000256" key="3">
    <source>
        <dbReference type="ARBA" id="ARBA00022527"/>
    </source>
</evidence>
<evidence type="ECO:0000256" key="6">
    <source>
        <dbReference type="ARBA" id="ARBA00022729"/>
    </source>
</evidence>
<evidence type="ECO:0000256" key="7">
    <source>
        <dbReference type="ARBA" id="ARBA00022741"/>
    </source>
</evidence>
<keyword evidence="18" id="KW-1185">Reference proteome</keyword>
<sequence>MANLTFQVSLLGFKRSRTGISESFSQGGAVVNPSTSDYASREVNSSAITGGNDQIGLQWGWDDGDSDVGTDIQALLPEFGDFGDFFENDALPFGEELQSQTLMFPASDGSSPCPSMMDVQDQLLFPVVFSSFESFNQPPPPVILDDSLSKYQEVIRSAAVANQVNSTCATIAGEFDHLIKAAAFMSFSPEYRAVETPTGENSHLIFRNPYVPKSREVETANSSANSYVYSATPPLSPCFDACQEKSGVTVNLKAGTARHDTGSILQSKKYYTHIESGKEKNDDKLSGYVRSCTTRETQVAQSPFSGFNSKNSVKPPLRAAPSSPPDSDDGGSSKFGELEPLWDSVLKLPSEGIKRYDRDNVYDVVNEMYTPIFPGDRVGDKACWLKYLKEIKESDVQAALSLCYQLLSISFGSGLSKSSLDFLLHRNRDFALLLGKKYFQAQKSQVLNELKGSGEDFINELASISRTTHVNIVSLVGFCFEGRKRALVYEVMPNGSLEKLTYEERSNRVRQLGWPILYKIAQGMARGLEYLHRGSTTRILHFDIKPHNILLDDNFCPKISDFGLAKLCLKPESSMSMLVPRGTISYTAPEMVCRNWGGVSQV</sequence>
<comment type="catalytic activity">
    <reaction evidence="13">
        <text>L-threonyl-[protein] + ATP = O-phospho-L-threonyl-[protein] + ADP + H(+)</text>
        <dbReference type="Rhea" id="RHEA:46608"/>
        <dbReference type="Rhea" id="RHEA-COMP:11060"/>
        <dbReference type="Rhea" id="RHEA-COMP:11605"/>
        <dbReference type="ChEBI" id="CHEBI:15378"/>
        <dbReference type="ChEBI" id="CHEBI:30013"/>
        <dbReference type="ChEBI" id="CHEBI:30616"/>
        <dbReference type="ChEBI" id="CHEBI:61977"/>
        <dbReference type="ChEBI" id="CHEBI:456216"/>
        <dbReference type="EC" id="2.7.11.1"/>
    </reaction>
</comment>
<keyword evidence="6" id="KW-0732">Signal</keyword>
<dbReference type="PROSITE" id="PS00108">
    <property type="entry name" value="PROTEIN_KINASE_ST"/>
    <property type="match status" value="1"/>
</dbReference>
<keyword evidence="11" id="KW-0472">Membrane</keyword>
<dbReference type="Gene3D" id="1.10.510.10">
    <property type="entry name" value="Transferase(Phosphotransferase) domain 1"/>
    <property type="match status" value="1"/>
</dbReference>
<evidence type="ECO:0000256" key="5">
    <source>
        <dbReference type="ARBA" id="ARBA00022692"/>
    </source>
</evidence>
<dbReference type="EMBL" id="MLFT02000011">
    <property type="protein sequence ID" value="PHT33472.1"/>
    <property type="molecule type" value="Genomic_DNA"/>
</dbReference>
<protein>
    <recommendedName>
        <fullName evidence="2">non-specific serine/threonine protein kinase</fullName>
        <ecNumber evidence="2">2.7.11.1</ecNumber>
    </recommendedName>
</protein>
<dbReference type="AlphaFoldDB" id="A0A2G2VKG3"/>
<evidence type="ECO:0000256" key="2">
    <source>
        <dbReference type="ARBA" id="ARBA00012513"/>
    </source>
</evidence>
<dbReference type="GO" id="GO:0004674">
    <property type="term" value="F:protein serine/threonine kinase activity"/>
    <property type="evidence" value="ECO:0007669"/>
    <property type="project" value="UniProtKB-KW"/>
</dbReference>
<dbReference type="FunFam" id="1.10.510.10:FF:001023">
    <property type="entry name" value="Os07g0541700 protein"/>
    <property type="match status" value="1"/>
</dbReference>
<evidence type="ECO:0000256" key="15">
    <source>
        <dbReference type="SAM" id="MobiDB-lite"/>
    </source>
</evidence>
<dbReference type="InterPro" id="IPR000719">
    <property type="entry name" value="Prot_kinase_dom"/>
</dbReference>
<feature type="region of interest" description="Disordered" evidence="15">
    <location>
        <begin position="299"/>
        <end position="336"/>
    </location>
</feature>
<comment type="catalytic activity">
    <reaction evidence="14">
        <text>L-seryl-[protein] + ATP = O-phospho-L-seryl-[protein] + ADP + H(+)</text>
        <dbReference type="Rhea" id="RHEA:17989"/>
        <dbReference type="Rhea" id="RHEA-COMP:9863"/>
        <dbReference type="Rhea" id="RHEA-COMP:11604"/>
        <dbReference type="ChEBI" id="CHEBI:15378"/>
        <dbReference type="ChEBI" id="CHEBI:29999"/>
        <dbReference type="ChEBI" id="CHEBI:30616"/>
        <dbReference type="ChEBI" id="CHEBI:83421"/>
        <dbReference type="ChEBI" id="CHEBI:456216"/>
        <dbReference type="EC" id="2.7.11.1"/>
    </reaction>
</comment>
<proteinExistence type="predicted"/>
<dbReference type="InterPro" id="IPR011009">
    <property type="entry name" value="Kinase-like_dom_sf"/>
</dbReference>
<gene>
    <name evidence="17" type="ORF">CQW23_25272</name>
</gene>
<dbReference type="GO" id="GO:0016020">
    <property type="term" value="C:membrane"/>
    <property type="evidence" value="ECO:0007669"/>
    <property type="project" value="UniProtKB-SubCell"/>
</dbReference>
<evidence type="ECO:0000256" key="10">
    <source>
        <dbReference type="ARBA" id="ARBA00022989"/>
    </source>
</evidence>
<dbReference type="GO" id="GO:0005524">
    <property type="term" value="F:ATP binding"/>
    <property type="evidence" value="ECO:0007669"/>
    <property type="project" value="UniProtKB-KW"/>
</dbReference>
<dbReference type="Pfam" id="PF00069">
    <property type="entry name" value="Pkinase"/>
    <property type="match status" value="1"/>
</dbReference>
<dbReference type="Proteomes" id="UP000224567">
    <property type="component" value="Unassembled WGS sequence"/>
</dbReference>
<evidence type="ECO:0000259" key="16">
    <source>
        <dbReference type="PROSITE" id="PS50011"/>
    </source>
</evidence>
<evidence type="ECO:0000256" key="9">
    <source>
        <dbReference type="ARBA" id="ARBA00022840"/>
    </source>
</evidence>
<feature type="domain" description="Protein kinase" evidence="16">
    <location>
        <begin position="400"/>
        <end position="602"/>
    </location>
</feature>
<comment type="caution">
    <text evidence="17">The sequence shown here is derived from an EMBL/GenBank/DDBJ whole genome shotgun (WGS) entry which is preliminary data.</text>
</comment>
<dbReference type="EC" id="2.7.11.1" evidence="2"/>
<accession>A0A2G2VKG3</accession>
<keyword evidence="10" id="KW-1133">Transmembrane helix</keyword>
<reference evidence="17 18" key="1">
    <citation type="journal article" date="2017" name="Genome Biol.">
        <title>New reference genome sequences of hot pepper reveal the massive evolution of plant disease-resistance genes by retroduplication.</title>
        <authorList>
            <person name="Kim S."/>
            <person name="Park J."/>
            <person name="Yeom S.I."/>
            <person name="Kim Y.M."/>
            <person name="Seo E."/>
            <person name="Kim K.T."/>
            <person name="Kim M.S."/>
            <person name="Lee J.M."/>
            <person name="Cheong K."/>
            <person name="Shin H.S."/>
            <person name="Kim S.B."/>
            <person name="Han K."/>
            <person name="Lee J."/>
            <person name="Park M."/>
            <person name="Lee H.A."/>
            <person name="Lee H.Y."/>
            <person name="Lee Y."/>
            <person name="Oh S."/>
            <person name="Lee J.H."/>
            <person name="Choi E."/>
            <person name="Choi E."/>
            <person name="Lee S.E."/>
            <person name="Jeon J."/>
            <person name="Kim H."/>
            <person name="Choi G."/>
            <person name="Song H."/>
            <person name="Lee J."/>
            <person name="Lee S.C."/>
            <person name="Kwon J.K."/>
            <person name="Lee H.Y."/>
            <person name="Koo N."/>
            <person name="Hong Y."/>
            <person name="Kim R.W."/>
            <person name="Kang W.H."/>
            <person name="Huh J.H."/>
            <person name="Kang B.C."/>
            <person name="Yang T.J."/>
            <person name="Lee Y.H."/>
            <person name="Bennetzen J.L."/>
            <person name="Choi D."/>
        </authorList>
    </citation>
    <scope>NUCLEOTIDE SEQUENCE [LARGE SCALE GENOMIC DNA]</scope>
    <source>
        <strain evidence="18">cv. PBC81</strain>
    </source>
</reference>
<dbReference type="PANTHER" id="PTHR27009">
    <property type="entry name" value="RUST RESISTANCE KINASE LR10-RELATED"/>
    <property type="match status" value="1"/>
</dbReference>
<name>A0A2G2VKG3_CAPBA</name>
<dbReference type="InterPro" id="IPR045874">
    <property type="entry name" value="LRK10/LRL21-25-like"/>
</dbReference>
<dbReference type="PROSITE" id="PS50011">
    <property type="entry name" value="PROTEIN_KINASE_DOM"/>
    <property type="match status" value="1"/>
</dbReference>